<dbReference type="InterPro" id="IPR000182">
    <property type="entry name" value="GNAT_dom"/>
</dbReference>
<evidence type="ECO:0000256" key="1">
    <source>
        <dbReference type="ARBA" id="ARBA00022679"/>
    </source>
</evidence>
<accession>A0ABQ6HYE8</accession>
<evidence type="ECO:0000256" key="2">
    <source>
        <dbReference type="ARBA" id="ARBA00023315"/>
    </source>
</evidence>
<dbReference type="PROSITE" id="PS51186">
    <property type="entry name" value="GNAT"/>
    <property type="match status" value="1"/>
</dbReference>
<evidence type="ECO:0000313" key="4">
    <source>
        <dbReference type="EMBL" id="GMA23041.1"/>
    </source>
</evidence>
<gene>
    <name evidence="4" type="ORF">GCM10025864_08000</name>
</gene>
<dbReference type="PANTHER" id="PTHR43877">
    <property type="entry name" value="AMINOALKYLPHOSPHONATE N-ACETYLTRANSFERASE-RELATED-RELATED"/>
    <property type="match status" value="1"/>
</dbReference>
<dbReference type="Proteomes" id="UP001157091">
    <property type="component" value="Unassembled WGS sequence"/>
</dbReference>
<organism evidence="4 5">
    <name type="scientific">Luteimicrobium album</name>
    <dbReference type="NCBI Taxonomy" id="1054550"/>
    <lineage>
        <taxon>Bacteria</taxon>
        <taxon>Bacillati</taxon>
        <taxon>Actinomycetota</taxon>
        <taxon>Actinomycetes</taxon>
        <taxon>Micrococcales</taxon>
        <taxon>Luteimicrobium</taxon>
    </lineage>
</organism>
<evidence type="ECO:0000259" key="3">
    <source>
        <dbReference type="PROSITE" id="PS51186"/>
    </source>
</evidence>
<keyword evidence="2" id="KW-0012">Acyltransferase</keyword>
<name>A0ABQ6HYE8_9MICO</name>
<keyword evidence="5" id="KW-1185">Reference proteome</keyword>
<evidence type="ECO:0000313" key="5">
    <source>
        <dbReference type="Proteomes" id="UP001157091"/>
    </source>
</evidence>
<sequence length="186" mass="19786">MTHAEPLVLPTPDDVAQLSEVLIACVTDSASVGWVAPPGPDAAAAWWNAFLADASTRTWVARDEAGRVVGTASLVLAGQENGLHRAEVVKVLVHPRARRRGLARALLGAVEDGARAAGRSLLVLDTNEGSDAERLYVRSGYQRVGAIPDFSVQTDGTLHATVVYYRRVGTGQGEVRPQGDRIHSES</sequence>
<keyword evidence="1" id="KW-0808">Transferase</keyword>
<proteinExistence type="predicted"/>
<dbReference type="Pfam" id="PF00583">
    <property type="entry name" value="Acetyltransf_1"/>
    <property type="match status" value="1"/>
</dbReference>
<dbReference type="SUPFAM" id="SSF55729">
    <property type="entry name" value="Acyl-CoA N-acyltransferases (Nat)"/>
    <property type="match status" value="1"/>
</dbReference>
<dbReference type="RefSeq" id="WP_284292133.1">
    <property type="nucleotide sequence ID" value="NZ_BSUK01000001.1"/>
</dbReference>
<reference evidence="5" key="1">
    <citation type="journal article" date="2019" name="Int. J. Syst. Evol. Microbiol.">
        <title>The Global Catalogue of Microorganisms (GCM) 10K type strain sequencing project: providing services to taxonomists for standard genome sequencing and annotation.</title>
        <authorList>
            <consortium name="The Broad Institute Genomics Platform"/>
            <consortium name="The Broad Institute Genome Sequencing Center for Infectious Disease"/>
            <person name="Wu L."/>
            <person name="Ma J."/>
        </authorList>
    </citation>
    <scope>NUCLEOTIDE SEQUENCE [LARGE SCALE GENOMIC DNA]</scope>
    <source>
        <strain evidence="5">NBRC 106348</strain>
    </source>
</reference>
<dbReference type="EMBL" id="BSUK01000001">
    <property type="protein sequence ID" value="GMA23041.1"/>
    <property type="molecule type" value="Genomic_DNA"/>
</dbReference>
<comment type="caution">
    <text evidence="4">The sequence shown here is derived from an EMBL/GenBank/DDBJ whole genome shotgun (WGS) entry which is preliminary data.</text>
</comment>
<dbReference type="InterPro" id="IPR050832">
    <property type="entry name" value="Bact_Acetyltransf"/>
</dbReference>
<protein>
    <submittedName>
        <fullName evidence="4">N-acetyltransferase</fullName>
    </submittedName>
</protein>
<feature type="domain" description="N-acetyltransferase" evidence="3">
    <location>
        <begin position="5"/>
        <end position="169"/>
    </location>
</feature>
<dbReference type="Gene3D" id="3.40.630.30">
    <property type="match status" value="1"/>
</dbReference>
<dbReference type="InterPro" id="IPR016181">
    <property type="entry name" value="Acyl_CoA_acyltransferase"/>
</dbReference>